<feature type="chain" id="PRO_5031364243" evidence="6">
    <location>
        <begin position="17"/>
        <end position="229"/>
    </location>
</feature>
<dbReference type="InterPro" id="IPR001344">
    <property type="entry name" value="Chloro_AB-bd_pln"/>
</dbReference>
<feature type="binding site" evidence="5">
    <location>
        <position position="90"/>
    </location>
    <ligand>
        <name>chlorophyll a</name>
        <dbReference type="ChEBI" id="CHEBI:58416"/>
        <label>1</label>
    </ligand>
</feature>
<feature type="signal peptide" evidence="6">
    <location>
        <begin position="1"/>
        <end position="16"/>
    </location>
</feature>
<dbReference type="SUPFAM" id="SSF103511">
    <property type="entry name" value="Chlorophyll a-b binding protein"/>
    <property type="match status" value="1"/>
</dbReference>
<keyword evidence="6" id="KW-0732">Signal</keyword>
<keyword evidence="2" id="KW-0150">Chloroplast</keyword>
<keyword evidence="4" id="KW-0934">Plastid</keyword>
<feature type="binding site" evidence="5">
    <location>
        <position position="190"/>
    </location>
    <ligand>
        <name>chlorophyll a</name>
        <dbReference type="ChEBI" id="CHEBI:58416"/>
        <label>1</label>
    </ligand>
</feature>
<feature type="binding site" evidence="5">
    <location>
        <position position="207"/>
    </location>
    <ligand>
        <name>chlorophyll a</name>
        <dbReference type="ChEBI" id="CHEBI:58416"/>
        <label>1</label>
    </ligand>
</feature>
<dbReference type="PANTHER" id="PTHR21649">
    <property type="entry name" value="CHLOROPHYLL A/B BINDING PROTEIN"/>
    <property type="match status" value="1"/>
</dbReference>
<evidence type="ECO:0000313" key="7">
    <source>
        <dbReference type="EMBL" id="CAD8635036.1"/>
    </source>
</evidence>
<dbReference type="InterPro" id="IPR022796">
    <property type="entry name" value="Chloroa_b-bind"/>
</dbReference>
<sequence length="229" mass="24569">MLRAAILCAALASTSAFSAAPLLKAGSAVRSSGALSGMKMQAFWVKGDKSKAVPFLSRPEKLDGTLAGDVGFDPLGLSNYWDIKWMRESELKHGRICMLATAGILVQEFVHLPGAAFSKKVALEAWSSAPRGGMIQILVAIGLIELVSNRFAMTATDMFADPNRKPGNLGFDPLNLSADESALRRYELAELKHSRLAMIAIGGFVHQAIITKTPVLEQLANFQPIQSAV</sequence>
<evidence type="ECO:0000256" key="3">
    <source>
        <dbReference type="ARBA" id="ARBA00022531"/>
    </source>
</evidence>
<evidence type="ECO:0000256" key="1">
    <source>
        <dbReference type="ARBA" id="ARBA00004229"/>
    </source>
</evidence>
<feature type="binding site" evidence="5">
    <location>
        <position position="78"/>
    </location>
    <ligand>
        <name>chlorophyll a</name>
        <dbReference type="ChEBI" id="CHEBI:58416"/>
        <label>1</label>
    </ligand>
</feature>
<proteinExistence type="predicted"/>
<feature type="binding site" evidence="5">
    <location>
        <position position="93"/>
    </location>
    <ligand>
        <name>chlorophyll a</name>
        <dbReference type="ChEBI" id="CHEBI:58416"/>
        <label>1</label>
    </ligand>
</feature>
<keyword evidence="5" id="KW-0157">Chromophore</keyword>
<dbReference type="GO" id="GO:0016168">
    <property type="term" value="F:chlorophyll binding"/>
    <property type="evidence" value="ECO:0007669"/>
    <property type="project" value="UniProtKB-KW"/>
</dbReference>
<name>A0A7S0QK90_9CRYP</name>
<feature type="binding site" description="axial binding residue" evidence="5">
    <location>
        <position position="95"/>
    </location>
    <ligand>
        <name>chlorophyll b</name>
        <dbReference type="ChEBI" id="CHEBI:61721"/>
        <label>1</label>
    </ligand>
    <ligandPart>
        <name>Mg</name>
        <dbReference type="ChEBI" id="CHEBI:25107"/>
    </ligandPart>
</feature>
<dbReference type="GO" id="GO:0016020">
    <property type="term" value="C:membrane"/>
    <property type="evidence" value="ECO:0007669"/>
    <property type="project" value="InterPro"/>
</dbReference>
<evidence type="ECO:0000256" key="5">
    <source>
        <dbReference type="PIRSR" id="PIRSR601344-1"/>
    </source>
</evidence>
<organism evidence="7">
    <name type="scientific">Cryptomonas curvata</name>
    <dbReference type="NCBI Taxonomy" id="233186"/>
    <lineage>
        <taxon>Eukaryota</taxon>
        <taxon>Cryptophyceae</taxon>
        <taxon>Cryptomonadales</taxon>
        <taxon>Cryptomonadaceae</taxon>
        <taxon>Cryptomonas</taxon>
    </lineage>
</organism>
<accession>A0A7S0QK90</accession>
<feature type="binding site" evidence="5">
    <location>
        <position position="195"/>
    </location>
    <ligand>
        <name>chlorophyll a</name>
        <dbReference type="ChEBI" id="CHEBI:58416"/>
        <label>1</label>
    </ligand>
</feature>
<evidence type="ECO:0000256" key="6">
    <source>
        <dbReference type="SAM" id="SignalP"/>
    </source>
</evidence>
<reference evidence="7" key="1">
    <citation type="submission" date="2021-01" db="EMBL/GenBank/DDBJ databases">
        <authorList>
            <person name="Corre E."/>
            <person name="Pelletier E."/>
            <person name="Niang G."/>
            <person name="Scheremetjew M."/>
            <person name="Finn R."/>
            <person name="Kale V."/>
            <person name="Holt S."/>
            <person name="Cochrane G."/>
            <person name="Meng A."/>
            <person name="Brown T."/>
            <person name="Cohen L."/>
        </authorList>
    </citation>
    <scope>NUCLEOTIDE SEQUENCE</scope>
    <source>
        <strain evidence="7">CCAP979/52</strain>
    </source>
</reference>
<dbReference type="AlphaFoldDB" id="A0A7S0QK90"/>
<dbReference type="GO" id="GO:0009507">
    <property type="term" value="C:chloroplast"/>
    <property type="evidence" value="ECO:0007669"/>
    <property type="project" value="UniProtKB-SubCell"/>
</dbReference>
<keyword evidence="3" id="KW-0602">Photosynthesis</keyword>
<dbReference type="EMBL" id="HBEZ01022967">
    <property type="protein sequence ID" value="CAD8635036.1"/>
    <property type="molecule type" value="Transcribed_RNA"/>
</dbReference>
<evidence type="ECO:0000256" key="4">
    <source>
        <dbReference type="ARBA" id="ARBA00022640"/>
    </source>
</evidence>
<protein>
    <submittedName>
        <fullName evidence="7">Uncharacterized protein</fullName>
    </submittedName>
</protein>
<comment type="subcellular location">
    <subcellularLocation>
        <location evidence="1">Plastid</location>
        <location evidence="1">Chloroplast</location>
    </subcellularLocation>
</comment>
<dbReference type="GO" id="GO:0009765">
    <property type="term" value="P:photosynthesis, light harvesting"/>
    <property type="evidence" value="ECO:0007669"/>
    <property type="project" value="InterPro"/>
</dbReference>
<dbReference type="Gene3D" id="1.10.3460.10">
    <property type="entry name" value="Chlorophyll a/b binding protein domain"/>
    <property type="match status" value="1"/>
</dbReference>
<gene>
    <name evidence="7" type="ORF">CCUR1050_LOCUS12717</name>
</gene>
<dbReference type="Pfam" id="PF00504">
    <property type="entry name" value="Chloroa_b-bind"/>
    <property type="match status" value="1"/>
</dbReference>
<evidence type="ECO:0000256" key="2">
    <source>
        <dbReference type="ARBA" id="ARBA00022528"/>
    </source>
</evidence>
<keyword evidence="5" id="KW-0148">Chlorophyll</keyword>